<protein>
    <submittedName>
        <fullName evidence="1">Uncharacterized protein</fullName>
    </submittedName>
</protein>
<dbReference type="STRING" id="994479.GCA_000194155_03627"/>
<dbReference type="AlphaFoldDB" id="A0A2N3XYX8"/>
<organism evidence="1 2">
    <name type="scientific">Saccharopolyspora spinosa</name>
    <dbReference type="NCBI Taxonomy" id="60894"/>
    <lineage>
        <taxon>Bacteria</taxon>
        <taxon>Bacillati</taxon>
        <taxon>Actinomycetota</taxon>
        <taxon>Actinomycetes</taxon>
        <taxon>Pseudonocardiales</taxon>
        <taxon>Pseudonocardiaceae</taxon>
        <taxon>Saccharopolyspora</taxon>
    </lineage>
</organism>
<sequence length="108" mass="11911">MTTTQAWLHYFWRPVPDDTSSYGLVRHAFFGTSEDAAPSVISACDEIFALAKPSEIDWIHAPTCSRCNEALEEMKVQSPTTTTHSCGDCKEEGCRKCCCTESTTIVGL</sequence>
<reference evidence="1" key="1">
    <citation type="submission" date="2017-12" db="EMBL/GenBank/DDBJ databases">
        <title>Sequencing the genomes of 1000 Actinobacteria strains.</title>
        <authorList>
            <person name="Klenk H.-P."/>
        </authorList>
    </citation>
    <scope>NUCLEOTIDE SEQUENCE [LARGE SCALE GENOMIC DNA]</scope>
    <source>
        <strain evidence="1">DSM 44228</strain>
    </source>
</reference>
<name>A0A2N3XYX8_SACSN</name>
<evidence type="ECO:0000313" key="2">
    <source>
        <dbReference type="Proteomes" id="UP000233786"/>
    </source>
</evidence>
<gene>
    <name evidence="1" type="ORF">A8926_3591</name>
</gene>
<evidence type="ECO:0000313" key="1">
    <source>
        <dbReference type="EMBL" id="PKW15821.1"/>
    </source>
</evidence>
<proteinExistence type="predicted"/>
<dbReference type="Proteomes" id="UP000233786">
    <property type="component" value="Unassembled WGS sequence"/>
</dbReference>
<keyword evidence="2" id="KW-1185">Reference proteome</keyword>
<dbReference type="RefSeq" id="WP_010696873.1">
    <property type="nucleotide sequence ID" value="NZ_CP061007.1"/>
</dbReference>
<dbReference type="EMBL" id="PJNB01000001">
    <property type="protein sequence ID" value="PKW15821.1"/>
    <property type="molecule type" value="Genomic_DNA"/>
</dbReference>
<comment type="caution">
    <text evidence="1">The sequence shown here is derived from an EMBL/GenBank/DDBJ whole genome shotgun (WGS) entry which is preliminary data.</text>
</comment>
<accession>A0A2N3XYX8</accession>